<dbReference type="GO" id="GO:0102208">
    <property type="term" value="F:2-polyprenyl-6-hydroxyphenol methylase activity"/>
    <property type="evidence" value="ECO:0007669"/>
    <property type="project" value="UniProtKB-EC"/>
</dbReference>
<dbReference type="InterPro" id="IPR029063">
    <property type="entry name" value="SAM-dependent_MTases_sf"/>
</dbReference>
<accession>A0A1D3L2X4</accession>
<evidence type="ECO:0000313" key="1">
    <source>
        <dbReference type="EMBL" id="SCG86014.1"/>
    </source>
</evidence>
<keyword evidence="1" id="KW-0808">Transferase</keyword>
<dbReference type="GeneID" id="30412299"/>
<keyword evidence="1" id="KW-0830">Ubiquinone</keyword>
<dbReference type="OrthoDB" id="147504at2157"/>
<dbReference type="GO" id="GO:0032259">
    <property type="term" value="P:methylation"/>
    <property type="evidence" value="ECO:0007669"/>
    <property type="project" value="UniProtKB-KW"/>
</dbReference>
<keyword evidence="2" id="KW-1185">Reference proteome</keyword>
<dbReference type="EC" id="2.1.1.222" evidence="1"/>
<gene>
    <name evidence="1" type="primary">ubiG</name>
    <name evidence="1" type="ORF">MCBB_1458</name>
</gene>
<dbReference type="PANTHER" id="PTHR43861">
    <property type="entry name" value="TRANS-ACONITATE 2-METHYLTRANSFERASE-RELATED"/>
    <property type="match status" value="1"/>
</dbReference>
<name>A0A1D3L2X4_9EURY</name>
<dbReference type="STRING" id="118062.MCBB_1458"/>
<keyword evidence="1" id="KW-0489">Methyltransferase</keyword>
<dbReference type="Gene3D" id="3.40.50.150">
    <property type="entry name" value="Vaccinia Virus protein VP39"/>
    <property type="match status" value="1"/>
</dbReference>
<dbReference type="PANTHER" id="PTHR43861:SF6">
    <property type="entry name" value="METHYLTRANSFERASE TYPE 11"/>
    <property type="match status" value="1"/>
</dbReference>
<dbReference type="CDD" id="cd02440">
    <property type="entry name" value="AdoMet_MTases"/>
    <property type="match status" value="1"/>
</dbReference>
<dbReference type="EMBL" id="LT607756">
    <property type="protein sequence ID" value="SCG86014.1"/>
    <property type="molecule type" value="Genomic_DNA"/>
</dbReference>
<protein>
    <submittedName>
        <fullName evidence="1">Ubiquinone biosynthesis O-methyltransferase</fullName>
        <ecNumber evidence="1">2.1.1.222</ecNumber>
    </submittedName>
</protein>
<proteinExistence type="predicted"/>
<dbReference type="SUPFAM" id="SSF53335">
    <property type="entry name" value="S-adenosyl-L-methionine-dependent methyltransferases"/>
    <property type="match status" value="1"/>
</dbReference>
<dbReference type="Proteomes" id="UP000094707">
    <property type="component" value="Chromosome I"/>
</dbReference>
<dbReference type="RefSeq" id="WP_071907121.1">
    <property type="nucleotide sequence ID" value="NZ_LT607756.1"/>
</dbReference>
<dbReference type="KEGG" id="mcub:MCBB_1458"/>
<dbReference type="AlphaFoldDB" id="A0A1D3L2X4"/>
<dbReference type="Pfam" id="PF13489">
    <property type="entry name" value="Methyltransf_23"/>
    <property type="match status" value="1"/>
</dbReference>
<sequence length="248" mass="28659">MNQEEIYDKVWQDISVKNPRPFLEYKMELIKKFFVGKNSGRALDIGCGDGFFTFNLIKQGYTVDAMDISLEAIKSTKDRLEKSGLTSCVNLFNKNIFEFKPNEKYDLILCLEVLEHIEQDTKALKQINGWLNDGGILILSMPHRQDLWNYSDEVGGHCRRYSKEDVTNKLNLANFEVEEIFDYGFPFIRFFVNGFCVPFAKKQKSQINPPKNSFFARKAGQILRNLCKIDTPFINNDKGINLVVLAKK</sequence>
<evidence type="ECO:0000313" key="2">
    <source>
        <dbReference type="Proteomes" id="UP000094707"/>
    </source>
</evidence>
<reference evidence="1 2" key="1">
    <citation type="submission" date="2016-08" db="EMBL/GenBank/DDBJ databases">
        <authorList>
            <person name="Seilhamer J.J."/>
        </authorList>
    </citation>
    <scope>NUCLEOTIDE SEQUENCE [LARGE SCALE GENOMIC DNA]</scope>
    <source>
        <strain evidence="1">Buetzberg</strain>
    </source>
</reference>
<organism evidence="1 2">
    <name type="scientific">Methanobacterium congolense</name>
    <dbReference type="NCBI Taxonomy" id="118062"/>
    <lineage>
        <taxon>Archaea</taxon>
        <taxon>Methanobacteriati</taxon>
        <taxon>Methanobacteriota</taxon>
        <taxon>Methanomada group</taxon>
        <taxon>Methanobacteria</taxon>
        <taxon>Methanobacteriales</taxon>
        <taxon>Methanobacteriaceae</taxon>
        <taxon>Methanobacterium</taxon>
    </lineage>
</organism>